<comment type="caution">
    <text evidence="2">The sequence shown here is derived from an EMBL/GenBank/DDBJ whole genome shotgun (WGS) entry which is preliminary data.</text>
</comment>
<evidence type="ECO:0000313" key="3">
    <source>
        <dbReference type="Proteomes" id="UP000028653"/>
    </source>
</evidence>
<proteinExistence type="predicted"/>
<name>A0A085G1W7_9ENTR</name>
<dbReference type="STRING" id="1006004.GBAG_3685"/>
<evidence type="ECO:0000259" key="1">
    <source>
        <dbReference type="Pfam" id="PF13503"/>
    </source>
</evidence>
<evidence type="ECO:0000313" key="2">
    <source>
        <dbReference type="EMBL" id="KFC77712.1"/>
    </source>
</evidence>
<dbReference type="RefSeq" id="WP_051873753.1">
    <property type="nucleotide sequence ID" value="NZ_JMPI01000063.1"/>
</dbReference>
<dbReference type="Proteomes" id="UP000028653">
    <property type="component" value="Unassembled WGS sequence"/>
</dbReference>
<dbReference type="AlphaFoldDB" id="A0A085G1W7"/>
<keyword evidence="3" id="KW-1185">Reference proteome</keyword>
<dbReference type="InterPro" id="IPR025391">
    <property type="entry name" value="DUF4123"/>
</dbReference>
<dbReference type="Pfam" id="PF13503">
    <property type="entry name" value="DUF4123"/>
    <property type="match status" value="1"/>
</dbReference>
<gene>
    <name evidence="2" type="ORF">GBAG_3685</name>
</gene>
<feature type="domain" description="DUF4123" evidence="1">
    <location>
        <begin position="21"/>
        <end position="131"/>
    </location>
</feature>
<sequence length="277" mass="31064">MILSELLIVSHMAKEATASSYALFEAGLVENKVLREICASASDRMRSLFIHPQLESLVSVGPWLIKITDLNDTIPDVLDKQGALRGIIISSLALPQLAEQLSWGCIVKSPDDKGLLLRFYTPYVLQHLSQRNDLNGYSALFNGIDKWFVPNMDQQWWPLSLTPALNTEYDKTHKTIELDQALWELLNGDTDVSALLRIWIQQPQSKHFPACIQRAMVHKALNKAQQAGLSRPIDKKIYALHYLSGGNKEIQSSDMTRALEKVTAGNITLTEALLQET</sequence>
<reference evidence="2 3" key="1">
    <citation type="submission" date="2014-05" db="EMBL/GenBank/DDBJ databases">
        <title>ATOL: Assembling a taxonomically balanced genome-scale reconstruction of the evolutionary history of the Enterobacteriaceae.</title>
        <authorList>
            <person name="Plunkett G.III."/>
            <person name="Neeno-Eckwall E.C."/>
            <person name="Glasner J.D."/>
            <person name="Perna N.T."/>
        </authorList>
    </citation>
    <scope>NUCLEOTIDE SEQUENCE [LARGE SCALE GENOMIC DNA]</scope>
    <source>
        <strain evidence="2 3">ATCC 33320</strain>
    </source>
</reference>
<organism evidence="2 3">
    <name type="scientific">Buttiauxella agrestis ATCC 33320</name>
    <dbReference type="NCBI Taxonomy" id="1006004"/>
    <lineage>
        <taxon>Bacteria</taxon>
        <taxon>Pseudomonadati</taxon>
        <taxon>Pseudomonadota</taxon>
        <taxon>Gammaproteobacteria</taxon>
        <taxon>Enterobacterales</taxon>
        <taxon>Enterobacteriaceae</taxon>
        <taxon>Buttiauxella</taxon>
    </lineage>
</organism>
<dbReference type="OrthoDB" id="6801318at2"/>
<accession>A0A085G1W7</accession>
<dbReference type="eggNOG" id="ENOG503040G">
    <property type="taxonomic scope" value="Bacteria"/>
</dbReference>
<dbReference type="EMBL" id="JMPI01000063">
    <property type="protein sequence ID" value="KFC77712.1"/>
    <property type="molecule type" value="Genomic_DNA"/>
</dbReference>
<protein>
    <recommendedName>
        <fullName evidence="1">DUF4123 domain-containing protein</fullName>
    </recommendedName>
</protein>